<dbReference type="Pfam" id="PF01012">
    <property type="entry name" value="ETF"/>
    <property type="match status" value="1"/>
</dbReference>
<dbReference type="Pfam" id="PF00766">
    <property type="entry name" value="ETF_alpha"/>
    <property type="match status" value="1"/>
</dbReference>
<dbReference type="Gene3D" id="3.40.50.620">
    <property type="entry name" value="HUPs"/>
    <property type="match status" value="1"/>
</dbReference>
<dbReference type="SUPFAM" id="SSF52402">
    <property type="entry name" value="Adenine nucleotide alpha hydrolases-like"/>
    <property type="match status" value="1"/>
</dbReference>
<organism evidence="3">
    <name type="scientific">freshwater metagenome</name>
    <dbReference type="NCBI Taxonomy" id="449393"/>
    <lineage>
        <taxon>unclassified sequences</taxon>
        <taxon>metagenomes</taxon>
        <taxon>ecological metagenomes</taxon>
    </lineage>
</organism>
<dbReference type="SUPFAM" id="SSF52467">
    <property type="entry name" value="DHS-like NAD/FAD-binding domain"/>
    <property type="match status" value="1"/>
</dbReference>
<evidence type="ECO:0000259" key="2">
    <source>
        <dbReference type="SMART" id="SM00893"/>
    </source>
</evidence>
<dbReference type="InterPro" id="IPR029035">
    <property type="entry name" value="DHS-like_NAD/FAD-binding_dom"/>
</dbReference>
<name>A0A6J6B130_9ZZZZ</name>
<gene>
    <name evidence="3" type="ORF">UFOPK1358_00509</name>
</gene>
<dbReference type="GO" id="GO:0033539">
    <property type="term" value="P:fatty acid beta-oxidation using acyl-CoA dehydrogenase"/>
    <property type="evidence" value="ECO:0007669"/>
    <property type="project" value="TreeGrafter"/>
</dbReference>
<protein>
    <submittedName>
        <fullName evidence="3">Unannotated protein</fullName>
    </submittedName>
</protein>
<accession>A0A6J6B130</accession>
<dbReference type="PANTHER" id="PTHR43153">
    <property type="entry name" value="ELECTRON TRANSFER FLAVOPROTEIN ALPHA"/>
    <property type="match status" value="1"/>
</dbReference>
<reference evidence="3" key="1">
    <citation type="submission" date="2020-05" db="EMBL/GenBank/DDBJ databases">
        <authorList>
            <person name="Chiriac C."/>
            <person name="Salcher M."/>
            <person name="Ghai R."/>
            <person name="Kavagutti S V."/>
        </authorList>
    </citation>
    <scope>NUCLEOTIDE SEQUENCE</scope>
</reference>
<dbReference type="AlphaFoldDB" id="A0A6J6B130"/>
<dbReference type="GO" id="GO:0009055">
    <property type="term" value="F:electron transfer activity"/>
    <property type="evidence" value="ECO:0007669"/>
    <property type="project" value="InterPro"/>
</dbReference>
<dbReference type="NCBIfam" id="NF038209">
    <property type="entry name" value="mft_etfA"/>
    <property type="match status" value="1"/>
</dbReference>
<dbReference type="Gene3D" id="3.40.50.1220">
    <property type="entry name" value="TPP-binding domain"/>
    <property type="match status" value="1"/>
</dbReference>
<dbReference type="SMART" id="SM00893">
    <property type="entry name" value="ETF"/>
    <property type="match status" value="1"/>
</dbReference>
<dbReference type="EMBL" id="CAEZSF010000031">
    <property type="protein sequence ID" value="CAB4532702.1"/>
    <property type="molecule type" value="Genomic_DNA"/>
</dbReference>
<dbReference type="GO" id="GO:0050660">
    <property type="term" value="F:flavin adenine dinucleotide binding"/>
    <property type="evidence" value="ECO:0007669"/>
    <property type="project" value="InterPro"/>
</dbReference>
<dbReference type="InterPro" id="IPR001308">
    <property type="entry name" value="ETF_a/FixB"/>
</dbReference>
<comment type="similarity">
    <text evidence="1">Belongs to the ETF alpha-subunit/FixB family.</text>
</comment>
<dbReference type="InterPro" id="IPR014730">
    <property type="entry name" value="ETF_a/b_N"/>
</dbReference>
<evidence type="ECO:0000256" key="1">
    <source>
        <dbReference type="ARBA" id="ARBA00005817"/>
    </source>
</evidence>
<dbReference type="InterPro" id="IPR014731">
    <property type="entry name" value="ETF_asu_C"/>
</dbReference>
<dbReference type="PANTHER" id="PTHR43153:SF1">
    <property type="entry name" value="ELECTRON TRANSFER FLAVOPROTEIN SUBUNIT ALPHA, MITOCHONDRIAL"/>
    <property type="match status" value="1"/>
</dbReference>
<sequence length="315" mass="32937">MSAILALVPIRAGVLPSGGAEVVAEAQGRALLVGEGAREAAAALAGIATELRAWETPGFAPGNWAQRLAPVLIDEAVVLLPASPDGRDLAPRVAAALDRTLLAGAMEIRPDRVSTIRYGGRVLAEHLVTAQVVITLQPGVRGVIHPHGPVPEVEFITPAEPLDTLADVEILELLPPDVSTMDLSEAPRILGGGAGLDSAERFDQLAQVAALLEASAGATRVITDRGWIGHTRQIGTTGVVVDPRLYIAFGVSGAVQHTAGLGQPDHIISINLDEHCPMMDLADLALVTDANETLQILQQRLLHPQDAQKASQADV</sequence>
<feature type="domain" description="Electron transfer flavoprotein alpha/beta-subunit N-terminal" evidence="2">
    <location>
        <begin position="4"/>
        <end position="174"/>
    </location>
</feature>
<dbReference type="InterPro" id="IPR014729">
    <property type="entry name" value="Rossmann-like_a/b/a_fold"/>
</dbReference>
<evidence type="ECO:0000313" key="3">
    <source>
        <dbReference type="EMBL" id="CAB4532702.1"/>
    </source>
</evidence>
<proteinExistence type="inferred from homology"/>